<organism evidence="2 3">
    <name type="scientific">Streptomyces chrestomyceticus</name>
    <dbReference type="NCBI Taxonomy" id="68185"/>
    <lineage>
        <taxon>Bacteria</taxon>
        <taxon>Bacillati</taxon>
        <taxon>Actinomycetota</taxon>
        <taxon>Actinomycetes</taxon>
        <taxon>Kitasatosporales</taxon>
        <taxon>Streptomycetaceae</taxon>
        <taxon>Streptomyces</taxon>
    </lineage>
</organism>
<reference evidence="2 3" key="1">
    <citation type="submission" date="2023-08" db="EMBL/GenBank/DDBJ databases">
        <authorList>
            <person name="Sharma P."/>
            <person name="Verma V."/>
            <person name="Mohan M.K."/>
            <person name="Dubey A.K."/>
        </authorList>
    </citation>
    <scope>NUCLEOTIDE SEQUENCE [LARGE SCALE GENOMIC DNA]</scope>
    <source>
        <strain evidence="2 3">ADP4</strain>
    </source>
</reference>
<dbReference type="RefSeq" id="WP_331790010.1">
    <property type="nucleotide sequence ID" value="NZ_JAVFKM010000039.1"/>
</dbReference>
<keyword evidence="3" id="KW-1185">Reference proteome</keyword>
<dbReference type="EMBL" id="JAVFKM010000039">
    <property type="protein sequence ID" value="MEF3119192.1"/>
    <property type="molecule type" value="Genomic_DNA"/>
</dbReference>
<evidence type="ECO:0008006" key="4">
    <source>
        <dbReference type="Google" id="ProtNLM"/>
    </source>
</evidence>
<protein>
    <recommendedName>
        <fullName evidence="4">Transposase</fullName>
    </recommendedName>
</protein>
<dbReference type="Proteomes" id="UP001348265">
    <property type="component" value="Unassembled WGS sequence"/>
</dbReference>
<proteinExistence type="predicted"/>
<sequence length="186" mass="19821">MEGKSMENPARALLPAAEFLAVSDTIATGNRGMPRFTAERILVQALAFVATAARYRGAAIAPSRVVDEGWHALILHTKSYAALCDRLGGFVHHYPQPPEPRRQPQTVIDRTTALMGEAGFVVDGELWRTPAEELVVVAADCGHTPPGGCGPIGPQPRPGPMPRSPGQSLRGADSQEVTRGVDRPAL</sequence>
<name>A0ABU7X6C7_9ACTN</name>
<evidence type="ECO:0000313" key="3">
    <source>
        <dbReference type="Proteomes" id="UP001348265"/>
    </source>
</evidence>
<comment type="caution">
    <text evidence="2">The sequence shown here is derived from an EMBL/GenBank/DDBJ whole genome shotgun (WGS) entry which is preliminary data.</text>
</comment>
<gene>
    <name evidence="2" type="ORF">RB636_39205</name>
</gene>
<feature type="compositionally biased region" description="Pro residues" evidence="1">
    <location>
        <begin position="153"/>
        <end position="163"/>
    </location>
</feature>
<evidence type="ECO:0000256" key="1">
    <source>
        <dbReference type="SAM" id="MobiDB-lite"/>
    </source>
</evidence>
<feature type="region of interest" description="Disordered" evidence="1">
    <location>
        <begin position="146"/>
        <end position="186"/>
    </location>
</feature>
<evidence type="ECO:0000313" key="2">
    <source>
        <dbReference type="EMBL" id="MEF3119192.1"/>
    </source>
</evidence>
<accession>A0ABU7X6C7</accession>